<protein>
    <submittedName>
        <fullName evidence="6">Bile acid:Na+ symporter (BASS) family transporter</fullName>
    </submittedName>
</protein>
<feature type="transmembrane region" description="Helical" evidence="5">
    <location>
        <begin position="195"/>
        <end position="219"/>
    </location>
</feature>
<keyword evidence="4 5" id="KW-0472">Membrane</keyword>
<dbReference type="InterPro" id="IPR038770">
    <property type="entry name" value="Na+/solute_symporter_sf"/>
</dbReference>
<dbReference type="EMBL" id="FPLJ01000132">
    <property type="protein sequence ID" value="SGZ02370.1"/>
    <property type="molecule type" value="Genomic_DNA"/>
</dbReference>
<evidence type="ECO:0000313" key="7">
    <source>
        <dbReference type="Proteomes" id="UP000182660"/>
    </source>
</evidence>
<dbReference type="Pfam" id="PF01758">
    <property type="entry name" value="SBF"/>
    <property type="match status" value="1"/>
</dbReference>
<sequence length="284" mass="30849">MQADIFTVIILPLALFIIMLGMGLSLKPIDFIRVLNNPKAISIGIICQMLILPLLSYLVIVLVGLKQELAVGLMLLAFCPGGTTSNFISYLARGDVALSISLSAIISLITPFTIPLLTVLMIDIFLDNPQTFELPLIKTIVQLTVITIVPVCVSMLINHKRPTFALSVEKSVRVFSIAFLFIIIAGMMYKSRADLIEFFSLTGTATLALIILSLSVGYFTSKLFSLKRKQAITIGIEVGIQNGTIALFVSGSLLGNTLMTIPAITYSLLMFVVGGGFAWLVSRR</sequence>
<keyword evidence="2 5" id="KW-0812">Transmembrane</keyword>
<evidence type="ECO:0000256" key="3">
    <source>
        <dbReference type="ARBA" id="ARBA00022989"/>
    </source>
</evidence>
<dbReference type="PANTHER" id="PTHR10361:SF24">
    <property type="entry name" value="P3 PROTEIN"/>
    <property type="match status" value="1"/>
</dbReference>
<proteinExistence type="predicted"/>
<keyword evidence="7" id="KW-1185">Reference proteome</keyword>
<dbReference type="GeneID" id="61297957"/>
<dbReference type="InterPro" id="IPR002657">
    <property type="entry name" value="BilAc:Na_symport/Acr3"/>
</dbReference>
<organism evidence="6 7">
    <name type="scientific">Moritella viscosa</name>
    <dbReference type="NCBI Taxonomy" id="80854"/>
    <lineage>
        <taxon>Bacteria</taxon>
        <taxon>Pseudomonadati</taxon>
        <taxon>Pseudomonadota</taxon>
        <taxon>Gammaproteobacteria</taxon>
        <taxon>Alteromonadales</taxon>
        <taxon>Moritellaceae</taxon>
        <taxon>Moritella</taxon>
    </lineage>
</organism>
<comment type="subcellular location">
    <subcellularLocation>
        <location evidence="1">Membrane</location>
        <topology evidence="1">Multi-pass membrane protein</topology>
    </subcellularLocation>
</comment>
<accession>A0ABY1HJ17</accession>
<comment type="caution">
    <text evidence="6">The sequence shown here is derived from an EMBL/GenBank/DDBJ whole genome shotgun (WGS) entry which is preliminary data.</text>
</comment>
<dbReference type="Proteomes" id="UP000182660">
    <property type="component" value="Unassembled WGS sequence"/>
</dbReference>
<evidence type="ECO:0000256" key="5">
    <source>
        <dbReference type="SAM" id="Phobius"/>
    </source>
</evidence>
<keyword evidence="3 5" id="KW-1133">Transmembrane helix</keyword>
<evidence type="ECO:0000313" key="6">
    <source>
        <dbReference type="EMBL" id="SGZ02370.1"/>
    </source>
</evidence>
<feature type="transmembrane region" description="Helical" evidence="5">
    <location>
        <begin position="231"/>
        <end position="254"/>
    </location>
</feature>
<gene>
    <name evidence="6" type="ORF">MT2528_4377</name>
</gene>
<evidence type="ECO:0000256" key="2">
    <source>
        <dbReference type="ARBA" id="ARBA00022692"/>
    </source>
</evidence>
<evidence type="ECO:0000256" key="4">
    <source>
        <dbReference type="ARBA" id="ARBA00023136"/>
    </source>
</evidence>
<dbReference type="PANTHER" id="PTHR10361">
    <property type="entry name" value="SODIUM-BILE ACID COTRANSPORTER"/>
    <property type="match status" value="1"/>
</dbReference>
<dbReference type="RefSeq" id="WP_075473487.1">
    <property type="nucleotide sequence ID" value="NZ_CAWQZC010000045.1"/>
</dbReference>
<feature type="transmembrane region" description="Helical" evidence="5">
    <location>
        <begin position="6"/>
        <end position="29"/>
    </location>
</feature>
<evidence type="ECO:0000256" key="1">
    <source>
        <dbReference type="ARBA" id="ARBA00004141"/>
    </source>
</evidence>
<feature type="transmembrane region" description="Helical" evidence="5">
    <location>
        <begin position="41"/>
        <end position="63"/>
    </location>
</feature>
<dbReference type="InterPro" id="IPR004710">
    <property type="entry name" value="Bilac:Na_transpt"/>
</dbReference>
<name>A0ABY1HJ17_9GAMM</name>
<feature type="transmembrane region" description="Helical" evidence="5">
    <location>
        <begin position="171"/>
        <end position="189"/>
    </location>
</feature>
<dbReference type="Gene3D" id="1.20.1530.20">
    <property type="match status" value="1"/>
</dbReference>
<feature type="transmembrane region" description="Helical" evidence="5">
    <location>
        <begin position="96"/>
        <end position="120"/>
    </location>
</feature>
<reference evidence="6 7" key="1">
    <citation type="submission" date="2016-11" db="EMBL/GenBank/DDBJ databases">
        <authorList>
            <person name="Klemetsen T."/>
        </authorList>
    </citation>
    <scope>NUCLEOTIDE SEQUENCE [LARGE SCALE GENOMIC DNA]</scope>
    <source>
        <strain evidence="6">MT 2528</strain>
    </source>
</reference>
<feature type="transmembrane region" description="Helical" evidence="5">
    <location>
        <begin position="260"/>
        <end position="281"/>
    </location>
</feature>
<feature type="transmembrane region" description="Helical" evidence="5">
    <location>
        <begin position="69"/>
        <end position="89"/>
    </location>
</feature>
<feature type="transmembrane region" description="Helical" evidence="5">
    <location>
        <begin position="140"/>
        <end position="159"/>
    </location>
</feature>